<accession>I8T3W5</accession>
<dbReference type="SUPFAM" id="SSF103473">
    <property type="entry name" value="MFS general substrate transporter"/>
    <property type="match status" value="1"/>
</dbReference>
<keyword evidence="2" id="KW-1133">Transmembrane helix</keyword>
<comment type="caution">
    <text evidence="3">The sequence shown here is derived from an EMBL/GenBank/DDBJ whole genome shotgun (WGS) entry which is preliminary data.</text>
</comment>
<feature type="transmembrane region" description="Helical" evidence="2">
    <location>
        <begin position="387"/>
        <end position="415"/>
    </location>
</feature>
<keyword evidence="2" id="KW-0812">Transmembrane</keyword>
<dbReference type="RefSeq" id="WP_007186735.1">
    <property type="nucleotide sequence ID" value="NZ_AKGD01000003.1"/>
</dbReference>
<dbReference type="PANTHER" id="PTHR11328">
    <property type="entry name" value="MAJOR FACILITATOR SUPERFAMILY DOMAIN-CONTAINING PROTEIN"/>
    <property type="match status" value="1"/>
</dbReference>
<feature type="transmembrane region" description="Helical" evidence="2">
    <location>
        <begin position="113"/>
        <end position="134"/>
    </location>
</feature>
<reference evidence="3 4" key="1">
    <citation type="journal article" date="2012" name="J. Bacteriol.">
        <title>Genome Sequence of n-Alkane-Degrading Hydrocarboniphaga effusa Strain AP103T (ATCC BAA-332T).</title>
        <authorList>
            <person name="Chang H.K."/>
            <person name="Zylstra G.J."/>
            <person name="Chae J.C."/>
        </authorList>
    </citation>
    <scope>NUCLEOTIDE SEQUENCE [LARGE SCALE GENOMIC DNA]</scope>
    <source>
        <strain evidence="3 4">AP103</strain>
    </source>
</reference>
<feature type="transmembrane region" description="Helical" evidence="2">
    <location>
        <begin position="435"/>
        <end position="458"/>
    </location>
</feature>
<feature type="transmembrane region" description="Helical" evidence="2">
    <location>
        <begin position="248"/>
        <end position="272"/>
    </location>
</feature>
<feature type="transmembrane region" description="Helical" evidence="2">
    <location>
        <begin position="284"/>
        <end position="305"/>
    </location>
</feature>
<feature type="transmembrane region" description="Helical" evidence="2">
    <location>
        <begin position="193"/>
        <end position="213"/>
    </location>
</feature>
<dbReference type="STRING" id="1172194.WQQ_38000"/>
<sequence>MSTANPAAPASLSFPTKLSYGLGSIAFGIKDHGFNTLLMLYYNQVIGLPASWVGLAIMLAMLIDAVADPLIGHWSDGVKSAWGRRHPFMYASAIPVAVAYFLLWMPPAGSNELLFAHLLIVSIIVRTAISCYEIPSAALLSEFSSRYEERTSLSTFRTLFFAIGTLVMAVLVFKVMLVPTPEYPTGQLNPAGYLRYASVAAVVMVLAILISTAGTHHRIPSLRAISIERGDGGSLLSGLRVLVTDRTYVSVLLCVFLFAIATGVATTLGVYISTYFWRLSANDIGTVAGGAGGGLLLALIVLHFARRLSKKRVAVSLYSVALLAGASPVLLGLAGLMPQSTKTLLPCLIASYLLMTTGVFAALVVSQSMVADVADHIELKTGRRMEGLMFAAMIMTSKAVSGVGVFLSGAILSGIGFPEKADPATVDPAVVTQLAQIFVVSLTVFVILALIALSFYPITREIHEKTLRQLAERTKATT</sequence>
<feature type="transmembrane region" description="Helical" evidence="2">
    <location>
        <begin position="88"/>
        <end position="107"/>
    </location>
</feature>
<dbReference type="GO" id="GO:0008643">
    <property type="term" value="P:carbohydrate transport"/>
    <property type="evidence" value="ECO:0007669"/>
    <property type="project" value="InterPro"/>
</dbReference>
<evidence type="ECO:0008006" key="5">
    <source>
        <dbReference type="Google" id="ProtNLM"/>
    </source>
</evidence>
<dbReference type="InterPro" id="IPR036259">
    <property type="entry name" value="MFS_trans_sf"/>
</dbReference>
<keyword evidence="4" id="KW-1185">Reference proteome</keyword>
<feature type="transmembrane region" description="Helical" evidence="2">
    <location>
        <begin position="343"/>
        <end position="366"/>
    </location>
</feature>
<evidence type="ECO:0000256" key="2">
    <source>
        <dbReference type="SAM" id="Phobius"/>
    </source>
</evidence>
<comment type="similarity">
    <text evidence="1">Belongs to the sodium:galactoside symporter (TC 2.A.2) family.</text>
</comment>
<dbReference type="PATRIC" id="fig|1172194.4.peg.3688"/>
<dbReference type="Pfam" id="PF13347">
    <property type="entry name" value="MFS_2"/>
    <property type="match status" value="1"/>
</dbReference>
<feature type="transmembrane region" description="Helical" evidence="2">
    <location>
        <begin position="155"/>
        <end position="173"/>
    </location>
</feature>
<evidence type="ECO:0000313" key="3">
    <source>
        <dbReference type="EMBL" id="EIT68605.1"/>
    </source>
</evidence>
<feature type="transmembrane region" description="Helical" evidence="2">
    <location>
        <begin position="317"/>
        <end position="337"/>
    </location>
</feature>
<dbReference type="OrthoDB" id="181905at2"/>
<dbReference type="Proteomes" id="UP000003704">
    <property type="component" value="Unassembled WGS sequence"/>
</dbReference>
<dbReference type="Gene3D" id="1.20.1250.20">
    <property type="entry name" value="MFS general substrate transporter like domains"/>
    <property type="match status" value="2"/>
</dbReference>
<dbReference type="PANTHER" id="PTHR11328:SF24">
    <property type="entry name" value="MAJOR FACILITATOR SUPERFAMILY (MFS) PROFILE DOMAIN-CONTAINING PROTEIN"/>
    <property type="match status" value="1"/>
</dbReference>
<evidence type="ECO:0000256" key="1">
    <source>
        <dbReference type="ARBA" id="ARBA00009617"/>
    </source>
</evidence>
<gene>
    <name evidence="3" type="ORF">WQQ_38000</name>
</gene>
<dbReference type="GO" id="GO:0005886">
    <property type="term" value="C:plasma membrane"/>
    <property type="evidence" value="ECO:0007669"/>
    <property type="project" value="TreeGrafter"/>
</dbReference>
<dbReference type="AlphaFoldDB" id="I8T3W5"/>
<organism evidence="3 4">
    <name type="scientific">Hydrocarboniphaga effusa AP103</name>
    <dbReference type="NCBI Taxonomy" id="1172194"/>
    <lineage>
        <taxon>Bacteria</taxon>
        <taxon>Pseudomonadati</taxon>
        <taxon>Pseudomonadota</taxon>
        <taxon>Gammaproteobacteria</taxon>
        <taxon>Nevskiales</taxon>
        <taxon>Nevskiaceae</taxon>
        <taxon>Hydrocarboniphaga</taxon>
    </lineage>
</organism>
<name>I8T3W5_9GAMM</name>
<dbReference type="GO" id="GO:0015293">
    <property type="term" value="F:symporter activity"/>
    <property type="evidence" value="ECO:0007669"/>
    <property type="project" value="InterPro"/>
</dbReference>
<feature type="transmembrane region" description="Helical" evidence="2">
    <location>
        <begin position="46"/>
        <end position="67"/>
    </location>
</feature>
<dbReference type="EMBL" id="AKGD01000003">
    <property type="protein sequence ID" value="EIT68605.1"/>
    <property type="molecule type" value="Genomic_DNA"/>
</dbReference>
<keyword evidence="2" id="KW-0472">Membrane</keyword>
<proteinExistence type="inferred from homology"/>
<protein>
    <recommendedName>
        <fullName evidence="5">Sugar transporter</fullName>
    </recommendedName>
</protein>
<dbReference type="InterPro" id="IPR039672">
    <property type="entry name" value="MFS_2"/>
</dbReference>
<evidence type="ECO:0000313" key="4">
    <source>
        <dbReference type="Proteomes" id="UP000003704"/>
    </source>
</evidence>